<dbReference type="AlphaFoldDB" id="A0A3P7RL18"/>
<sequence>MLNCATGFSSPSPPIVFQEEMPENAERGLVVAAFASRTNVLSTPLPCNRAVTFSESDNSTSSRAITIDSASGKPAWVSVSLIIISLFTDCLLALVL</sequence>
<gene>
    <name evidence="1" type="ORF">DILT_LOCUS18551</name>
</gene>
<evidence type="ECO:0000313" key="2">
    <source>
        <dbReference type="Proteomes" id="UP000281553"/>
    </source>
</evidence>
<evidence type="ECO:0000313" key="1">
    <source>
        <dbReference type="EMBL" id="VDN41449.1"/>
    </source>
</evidence>
<dbReference type="OrthoDB" id="10515304at2759"/>
<organism evidence="1 2">
    <name type="scientific">Dibothriocephalus latus</name>
    <name type="common">Fish tapeworm</name>
    <name type="synonym">Diphyllobothrium latum</name>
    <dbReference type="NCBI Taxonomy" id="60516"/>
    <lineage>
        <taxon>Eukaryota</taxon>
        <taxon>Metazoa</taxon>
        <taxon>Spiralia</taxon>
        <taxon>Lophotrochozoa</taxon>
        <taxon>Platyhelminthes</taxon>
        <taxon>Cestoda</taxon>
        <taxon>Eucestoda</taxon>
        <taxon>Diphyllobothriidea</taxon>
        <taxon>Diphyllobothriidae</taxon>
        <taxon>Dibothriocephalus</taxon>
    </lineage>
</organism>
<accession>A0A3P7RL18</accession>
<reference evidence="1 2" key="1">
    <citation type="submission" date="2018-11" db="EMBL/GenBank/DDBJ databases">
        <authorList>
            <consortium name="Pathogen Informatics"/>
        </authorList>
    </citation>
    <scope>NUCLEOTIDE SEQUENCE [LARGE SCALE GENOMIC DNA]</scope>
</reference>
<dbReference type="Proteomes" id="UP000281553">
    <property type="component" value="Unassembled WGS sequence"/>
</dbReference>
<name>A0A3P7RL18_DIBLA</name>
<keyword evidence="2" id="KW-1185">Reference proteome</keyword>
<protein>
    <submittedName>
        <fullName evidence="1">Uncharacterized protein</fullName>
    </submittedName>
</protein>
<dbReference type="EMBL" id="UYRU01101446">
    <property type="protein sequence ID" value="VDN41449.1"/>
    <property type="molecule type" value="Genomic_DNA"/>
</dbReference>
<proteinExistence type="predicted"/>